<evidence type="ECO:0000313" key="4">
    <source>
        <dbReference type="Proteomes" id="UP000005336"/>
    </source>
</evidence>
<accession>G4CT51</accession>
<dbReference type="Gene3D" id="1.20.1050.10">
    <property type="match status" value="1"/>
</dbReference>
<dbReference type="Pfam" id="PF02798">
    <property type="entry name" value="GST_N"/>
    <property type="match status" value="1"/>
</dbReference>
<comment type="caution">
    <text evidence="3">The sequence shown here is derived from an EMBL/GenBank/DDBJ whole genome shotgun (WGS) entry which is preliminary data.</text>
</comment>
<dbReference type="Proteomes" id="UP000005336">
    <property type="component" value="Unassembled WGS sequence"/>
</dbReference>
<dbReference type="Gene3D" id="3.40.30.10">
    <property type="entry name" value="Glutaredoxin"/>
    <property type="match status" value="1"/>
</dbReference>
<dbReference type="GO" id="GO:0004364">
    <property type="term" value="F:glutathione transferase activity"/>
    <property type="evidence" value="ECO:0007669"/>
    <property type="project" value="UniProtKB-EC"/>
</dbReference>
<dbReference type="SFLD" id="SFLDS00019">
    <property type="entry name" value="Glutathione_Transferase_(cytos"/>
    <property type="match status" value="1"/>
</dbReference>
<dbReference type="EC" id="2.5.1.18" evidence="3"/>
<gene>
    <name evidence="3" type="primary">gst5</name>
    <name evidence="3" type="ORF">HMPREF9370_2261</name>
</gene>
<dbReference type="PROSITE" id="PS50405">
    <property type="entry name" value="GST_CTER"/>
    <property type="match status" value="1"/>
</dbReference>
<evidence type="ECO:0000313" key="3">
    <source>
        <dbReference type="EMBL" id="EGZ44413.1"/>
    </source>
</evidence>
<organism evidence="3 4">
    <name type="scientific">Neisseria wadsworthii 9715</name>
    <dbReference type="NCBI Taxonomy" id="1030841"/>
    <lineage>
        <taxon>Bacteria</taxon>
        <taxon>Pseudomonadati</taxon>
        <taxon>Pseudomonadota</taxon>
        <taxon>Betaproteobacteria</taxon>
        <taxon>Neisseriales</taxon>
        <taxon>Neisseriaceae</taxon>
        <taxon>Neisseria</taxon>
    </lineage>
</organism>
<dbReference type="PANTHER" id="PTHR44051">
    <property type="entry name" value="GLUTATHIONE S-TRANSFERASE-RELATED"/>
    <property type="match status" value="1"/>
</dbReference>
<dbReference type="STRING" id="1030841.HMPREF9370_2261"/>
<dbReference type="InterPro" id="IPR036282">
    <property type="entry name" value="Glutathione-S-Trfase_C_sf"/>
</dbReference>
<dbReference type="PATRIC" id="fig|1030841.3.peg.2248"/>
<protein>
    <submittedName>
        <fullName evidence="3">Glutathione S-transferase</fullName>
        <ecNumber evidence="3">2.5.1.18</ecNumber>
    </submittedName>
</protein>
<dbReference type="EMBL" id="AGAZ01000074">
    <property type="protein sequence ID" value="EGZ44413.1"/>
    <property type="molecule type" value="Genomic_DNA"/>
</dbReference>
<feature type="domain" description="GST C-terminal" evidence="2">
    <location>
        <begin position="138"/>
        <end position="252"/>
    </location>
</feature>
<sequence length="252" mass="29103">MLCLKGQCLSESASDRHCRPEMLLTETDTPRFYNACLKQPFASRHNLRRQHMKTFTLYTVNPSRGSMIRWMLEECGADYDTVTLSLGADLKTPEYLAVNPMGKVPALKHKGETFTETAAILTYLAEQFPEKHLIPEAGSVERGQYYRWLCFSLHLEYAAMDKWRGISNNDMQRQAIGYGDLDTALNTLRRHLQGREYMVGNRFSALDIYYSGLLEWLIAYAQIIPAEPVFTEYMSRHLVRPSFARVQELEKQ</sequence>
<dbReference type="SUPFAM" id="SSF52833">
    <property type="entry name" value="Thioredoxin-like"/>
    <property type="match status" value="1"/>
</dbReference>
<proteinExistence type="predicted"/>
<dbReference type="PANTHER" id="PTHR44051:SF21">
    <property type="entry name" value="GLUTATHIONE S-TRANSFERASE FAMILY PROTEIN"/>
    <property type="match status" value="1"/>
</dbReference>
<dbReference type="CDD" id="cd03207">
    <property type="entry name" value="GST_C_8"/>
    <property type="match status" value="1"/>
</dbReference>
<dbReference type="SUPFAM" id="SSF47616">
    <property type="entry name" value="GST C-terminal domain-like"/>
    <property type="match status" value="1"/>
</dbReference>
<evidence type="ECO:0000259" key="1">
    <source>
        <dbReference type="PROSITE" id="PS50404"/>
    </source>
</evidence>
<feature type="domain" description="GST N-terminal" evidence="1">
    <location>
        <begin position="52"/>
        <end position="132"/>
    </location>
</feature>
<dbReference type="AlphaFoldDB" id="G4CT51"/>
<dbReference type="CDD" id="cd03046">
    <property type="entry name" value="GST_N_GTT1_like"/>
    <property type="match status" value="1"/>
</dbReference>
<dbReference type="PROSITE" id="PS50404">
    <property type="entry name" value="GST_NTER"/>
    <property type="match status" value="1"/>
</dbReference>
<dbReference type="SFLD" id="SFLDG01150">
    <property type="entry name" value="Main.1:_Beta-like"/>
    <property type="match status" value="1"/>
</dbReference>
<reference evidence="3 4" key="1">
    <citation type="submission" date="2011-06" db="EMBL/GenBank/DDBJ databases">
        <authorList>
            <person name="Muzny D."/>
            <person name="Qin X."/>
            <person name="Deng J."/>
            <person name="Jiang H."/>
            <person name="Liu Y."/>
            <person name="Qu J."/>
            <person name="Song X.-Z."/>
            <person name="Zhang L."/>
            <person name="Thornton R."/>
            <person name="Coyle M."/>
            <person name="Francisco L."/>
            <person name="Jackson L."/>
            <person name="Javaid M."/>
            <person name="Korchina V."/>
            <person name="Kovar C."/>
            <person name="Mata R."/>
            <person name="Mathew T."/>
            <person name="Ngo R."/>
            <person name="Nguyen L."/>
            <person name="Nguyen N."/>
            <person name="Okwuonu G."/>
            <person name="Ongeri F."/>
            <person name="Pham C."/>
            <person name="Simmons D."/>
            <person name="Wilczek-Boney K."/>
            <person name="Hale W."/>
            <person name="Jakkamsetti A."/>
            <person name="Pham P."/>
            <person name="Ruth R."/>
            <person name="San Lucas F."/>
            <person name="Warren J."/>
            <person name="Zhang J."/>
            <person name="Zhao Z."/>
            <person name="Zhou C."/>
            <person name="Zhu D."/>
            <person name="Lee S."/>
            <person name="Bess C."/>
            <person name="Blankenburg K."/>
            <person name="Forbes L."/>
            <person name="Fu Q."/>
            <person name="Gubbala S."/>
            <person name="Hirani K."/>
            <person name="Jayaseelan J.C."/>
            <person name="Lara F."/>
            <person name="Munidasa M."/>
            <person name="Palculict T."/>
            <person name="Patil S."/>
            <person name="Pu L.-L."/>
            <person name="Saada N."/>
            <person name="Tang L."/>
            <person name="Weissenberger G."/>
            <person name="Zhu Y."/>
            <person name="Hemphill L."/>
            <person name="Shang Y."/>
            <person name="Youmans B."/>
            <person name="Ayvaz T."/>
            <person name="Ross M."/>
            <person name="Santibanez J."/>
            <person name="Aqrawi P."/>
            <person name="Gross S."/>
            <person name="Joshi V."/>
            <person name="Fowler G."/>
            <person name="Nazareth L."/>
            <person name="Reid J."/>
            <person name="Worley K."/>
            <person name="Petrosino J."/>
            <person name="Highlander S."/>
            <person name="Gibbs R."/>
        </authorList>
    </citation>
    <scope>NUCLEOTIDE SEQUENCE [LARGE SCALE GENOMIC DNA]</scope>
    <source>
        <strain evidence="3 4">9715</strain>
    </source>
</reference>
<dbReference type="InterPro" id="IPR040079">
    <property type="entry name" value="Glutathione_S-Trfase"/>
</dbReference>
<dbReference type="InterPro" id="IPR010987">
    <property type="entry name" value="Glutathione-S-Trfase_C-like"/>
</dbReference>
<dbReference type="HOGENOM" id="CLU_011226_6_4_4"/>
<dbReference type="InterPro" id="IPR036249">
    <property type="entry name" value="Thioredoxin-like_sf"/>
</dbReference>
<keyword evidence="3" id="KW-0808">Transferase</keyword>
<name>G4CT51_9NEIS</name>
<dbReference type="SFLD" id="SFLDG00358">
    <property type="entry name" value="Main_(cytGST)"/>
    <property type="match status" value="1"/>
</dbReference>
<evidence type="ECO:0000259" key="2">
    <source>
        <dbReference type="PROSITE" id="PS50405"/>
    </source>
</evidence>
<keyword evidence="4" id="KW-1185">Reference proteome</keyword>
<dbReference type="InterPro" id="IPR004045">
    <property type="entry name" value="Glutathione_S-Trfase_N"/>
</dbReference>